<dbReference type="EMBL" id="JAAXOQ010000039">
    <property type="protein sequence ID" value="NKY20680.1"/>
    <property type="molecule type" value="Genomic_DNA"/>
</dbReference>
<organism evidence="1 2">
    <name type="scientific">Tsukamurella spumae</name>
    <dbReference type="NCBI Taxonomy" id="44753"/>
    <lineage>
        <taxon>Bacteria</taxon>
        <taxon>Bacillati</taxon>
        <taxon>Actinomycetota</taxon>
        <taxon>Actinomycetes</taxon>
        <taxon>Mycobacteriales</taxon>
        <taxon>Tsukamurellaceae</taxon>
        <taxon>Tsukamurella</taxon>
    </lineage>
</organism>
<reference evidence="1 2" key="1">
    <citation type="submission" date="2020-04" db="EMBL/GenBank/DDBJ databases">
        <title>MicrobeNet Type strains.</title>
        <authorList>
            <person name="Nicholson A.C."/>
        </authorList>
    </citation>
    <scope>NUCLEOTIDE SEQUENCE [LARGE SCALE GENOMIC DNA]</scope>
    <source>
        <strain evidence="1 2">DSM 44113</strain>
    </source>
</reference>
<dbReference type="Proteomes" id="UP000582646">
    <property type="component" value="Unassembled WGS sequence"/>
</dbReference>
<accession>A0A846XAJ1</accession>
<gene>
    <name evidence="1" type="ORF">HF999_20190</name>
</gene>
<comment type="caution">
    <text evidence="1">The sequence shown here is derived from an EMBL/GenBank/DDBJ whole genome shotgun (WGS) entry which is preliminary data.</text>
</comment>
<proteinExistence type="predicted"/>
<dbReference type="RefSeq" id="WP_168547604.1">
    <property type="nucleotide sequence ID" value="NZ_BAAAKS010000002.1"/>
</dbReference>
<keyword evidence="2" id="KW-1185">Reference proteome</keyword>
<dbReference type="AlphaFoldDB" id="A0A846XAJ1"/>
<name>A0A846XAJ1_9ACTN</name>
<protein>
    <submittedName>
        <fullName evidence="1">Uncharacterized protein</fullName>
    </submittedName>
</protein>
<sequence length="76" mass="7943">MRTTLDISPRVLAAARARVNAGLNASIGEAVSYLATLGIDTTQSPGRPTDRGLILLPAAPGHVITNDMVEDAMLDE</sequence>
<evidence type="ECO:0000313" key="1">
    <source>
        <dbReference type="EMBL" id="NKY20680.1"/>
    </source>
</evidence>
<evidence type="ECO:0000313" key="2">
    <source>
        <dbReference type="Proteomes" id="UP000582646"/>
    </source>
</evidence>